<dbReference type="AlphaFoldDB" id="A0A1W1W7B9"/>
<dbReference type="EMBL" id="FWWY01000001">
    <property type="protein sequence ID" value="SMC02184.1"/>
    <property type="molecule type" value="Genomic_DNA"/>
</dbReference>
<sequence length="72" mass="7906">MEMPNFDRTIMLRNTKGQLFFLSYSESEPFVGLCGQVPSVFSSGIGAQTMPVNMFVGSSVQVIVDQARAWIG</sequence>
<evidence type="ECO:0000313" key="1">
    <source>
        <dbReference type="EMBL" id="SMC02184.1"/>
    </source>
</evidence>
<proteinExistence type="predicted"/>
<dbReference type="Proteomes" id="UP000192660">
    <property type="component" value="Unassembled WGS sequence"/>
</dbReference>
<accession>A0A1W1W7B9</accession>
<evidence type="ECO:0000313" key="2">
    <source>
        <dbReference type="Proteomes" id="UP000192660"/>
    </source>
</evidence>
<protein>
    <submittedName>
        <fullName evidence="1">Uncharacterized protein</fullName>
    </submittedName>
</protein>
<reference evidence="2" key="1">
    <citation type="submission" date="2017-04" db="EMBL/GenBank/DDBJ databases">
        <authorList>
            <person name="Varghese N."/>
            <person name="Submissions S."/>
        </authorList>
    </citation>
    <scope>NUCLEOTIDE SEQUENCE [LARGE SCALE GENOMIC DNA]</scope>
    <source>
        <strain evidence="2">DSM 9293</strain>
    </source>
</reference>
<keyword evidence="2" id="KW-1185">Reference proteome</keyword>
<organism evidence="1 2">
    <name type="scientific">Sulfobacillus thermosulfidooxidans (strain DSM 9293 / VKM B-1269 / AT-1)</name>
    <dbReference type="NCBI Taxonomy" id="929705"/>
    <lineage>
        <taxon>Bacteria</taxon>
        <taxon>Bacillati</taxon>
        <taxon>Bacillota</taxon>
        <taxon>Clostridia</taxon>
        <taxon>Eubacteriales</taxon>
        <taxon>Clostridiales Family XVII. Incertae Sedis</taxon>
        <taxon>Sulfobacillus</taxon>
    </lineage>
</organism>
<name>A0A1W1W7B9_SULTA</name>
<gene>
    <name evidence="1" type="ORF">SAMN00768000_0402</name>
</gene>